<dbReference type="RefSeq" id="WP_012373127.1">
    <property type="nucleotide sequence ID" value="NC_010571.1"/>
</dbReference>
<evidence type="ECO:0000259" key="6">
    <source>
        <dbReference type="Pfam" id="PF08281"/>
    </source>
</evidence>
<dbReference type="InterPro" id="IPR013249">
    <property type="entry name" value="RNA_pol_sigma70_r4_t2"/>
</dbReference>
<keyword evidence="2" id="KW-0805">Transcription regulation</keyword>
<dbReference type="SUPFAM" id="SSF88659">
    <property type="entry name" value="Sigma3 and sigma4 domains of RNA polymerase sigma factors"/>
    <property type="match status" value="1"/>
</dbReference>
<dbReference type="STRING" id="452637.Oter_0299"/>
<evidence type="ECO:0000256" key="2">
    <source>
        <dbReference type="ARBA" id="ARBA00023015"/>
    </source>
</evidence>
<dbReference type="GO" id="GO:0016987">
    <property type="term" value="F:sigma factor activity"/>
    <property type="evidence" value="ECO:0007669"/>
    <property type="project" value="UniProtKB-KW"/>
</dbReference>
<dbReference type="Pfam" id="PF08281">
    <property type="entry name" value="Sigma70_r4_2"/>
    <property type="match status" value="1"/>
</dbReference>
<keyword evidence="4" id="KW-0804">Transcription</keyword>
<accession>B1ZQA9</accession>
<dbReference type="PANTHER" id="PTHR43133">
    <property type="entry name" value="RNA POLYMERASE ECF-TYPE SIGMA FACTO"/>
    <property type="match status" value="1"/>
</dbReference>
<dbReference type="InterPro" id="IPR013325">
    <property type="entry name" value="RNA_pol_sigma_r2"/>
</dbReference>
<dbReference type="CDD" id="cd06171">
    <property type="entry name" value="Sigma70_r4"/>
    <property type="match status" value="1"/>
</dbReference>
<dbReference type="HOGENOM" id="CLU_047691_1_4_0"/>
<dbReference type="GO" id="GO:0003677">
    <property type="term" value="F:DNA binding"/>
    <property type="evidence" value="ECO:0007669"/>
    <property type="project" value="InterPro"/>
</dbReference>
<reference evidence="7 8" key="1">
    <citation type="journal article" date="2011" name="J. Bacteriol.">
        <title>Genome sequence of the verrucomicrobium Opitutus terrae PB90-1, an abundant inhabitant of rice paddy soil ecosystems.</title>
        <authorList>
            <person name="van Passel M.W."/>
            <person name="Kant R."/>
            <person name="Palva A."/>
            <person name="Copeland A."/>
            <person name="Lucas S."/>
            <person name="Lapidus A."/>
            <person name="Glavina del Rio T."/>
            <person name="Pitluck S."/>
            <person name="Goltsman E."/>
            <person name="Clum A."/>
            <person name="Sun H."/>
            <person name="Schmutz J."/>
            <person name="Larimer F.W."/>
            <person name="Land M.L."/>
            <person name="Hauser L."/>
            <person name="Kyrpides N."/>
            <person name="Mikhailova N."/>
            <person name="Richardson P.P."/>
            <person name="Janssen P.H."/>
            <person name="de Vos W.M."/>
            <person name="Smidt H."/>
        </authorList>
    </citation>
    <scope>NUCLEOTIDE SEQUENCE [LARGE SCALE GENOMIC DNA]</scope>
    <source>
        <strain evidence="8">DSM 11246 / JCM 15787 / PB90-1</strain>
    </source>
</reference>
<proteinExistence type="inferred from homology"/>
<dbReference type="Pfam" id="PF04542">
    <property type="entry name" value="Sigma70_r2"/>
    <property type="match status" value="1"/>
</dbReference>
<dbReference type="Gene3D" id="1.10.1740.10">
    <property type="match status" value="1"/>
</dbReference>
<dbReference type="KEGG" id="ote:Oter_0299"/>
<comment type="similarity">
    <text evidence="1">Belongs to the sigma-70 factor family. ECF subfamily.</text>
</comment>
<evidence type="ECO:0000313" key="7">
    <source>
        <dbReference type="EMBL" id="ACB73589.1"/>
    </source>
</evidence>
<dbReference type="eggNOG" id="COG1595">
    <property type="taxonomic scope" value="Bacteria"/>
</dbReference>
<evidence type="ECO:0000256" key="1">
    <source>
        <dbReference type="ARBA" id="ARBA00010641"/>
    </source>
</evidence>
<dbReference type="GO" id="GO:0006352">
    <property type="term" value="P:DNA-templated transcription initiation"/>
    <property type="evidence" value="ECO:0007669"/>
    <property type="project" value="InterPro"/>
</dbReference>
<dbReference type="InterPro" id="IPR013324">
    <property type="entry name" value="RNA_pol_sigma_r3/r4-like"/>
</dbReference>
<evidence type="ECO:0000256" key="3">
    <source>
        <dbReference type="ARBA" id="ARBA00023082"/>
    </source>
</evidence>
<dbReference type="Proteomes" id="UP000007013">
    <property type="component" value="Chromosome"/>
</dbReference>
<keyword evidence="3" id="KW-0731">Sigma factor</keyword>
<keyword evidence="8" id="KW-1185">Reference proteome</keyword>
<dbReference type="Gene3D" id="1.10.10.10">
    <property type="entry name" value="Winged helix-like DNA-binding domain superfamily/Winged helix DNA-binding domain"/>
    <property type="match status" value="1"/>
</dbReference>
<dbReference type="OrthoDB" id="9795666at2"/>
<feature type="domain" description="RNA polymerase sigma factor 70 region 4 type 2" evidence="6">
    <location>
        <begin position="104"/>
        <end position="155"/>
    </location>
</feature>
<dbReference type="SUPFAM" id="SSF88946">
    <property type="entry name" value="Sigma2 domain of RNA polymerase sigma factors"/>
    <property type="match status" value="1"/>
</dbReference>
<sequence>MDDVDYEQAVALYHEDLYRFAFSLARNPDDACDLTQESYCRLLTKGGQLRDRTKVKSWLFTTLYRTFLGRKRHEKYFPHAELSTVERELPALTPDLVDKIDGDIVIEALNEIDEHHRTPLVLFYLQSLSYREIAELLDVPIGTVMSRLSRGKALLRALVTARALQPATSNVIPLPALQRLRN</sequence>
<protein>
    <submittedName>
        <fullName evidence="7">RNA polymerase, sigma-24 subunit, ECF subfamily</fullName>
    </submittedName>
</protein>
<dbReference type="NCBIfam" id="TIGR02937">
    <property type="entry name" value="sigma70-ECF"/>
    <property type="match status" value="1"/>
</dbReference>
<evidence type="ECO:0000259" key="5">
    <source>
        <dbReference type="Pfam" id="PF04542"/>
    </source>
</evidence>
<organism evidence="7 8">
    <name type="scientific">Opitutus terrae (strain DSM 11246 / JCM 15787 / PB90-1)</name>
    <dbReference type="NCBI Taxonomy" id="452637"/>
    <lineage>
        <taxon>Bacteria</taxon>
        <taxon>Pseudomonadati</taxon>
        <taxon>Verrucomicrobiota</taxon>
        <taxon>Opitutia</taxon>
        <taxon>Opitutales</taxon>
        <taxon>Opitutaceae</taxon>
        <taxon>Opitutus</taxon>
    </lineage>
</organism>
<dbReference type="EMBL" id="CP001032">
    <property type="protein sequence ID" value="ACB73589.1"/>
    <property type="molecule type" value="Genomic_DNA"/>
</dbReference>
<feature type="domain" description="RNA polymerase sigma-70 region 2" evidence="5">
    <location>
        <begin position="11"/>
        <end position="74"/>
    </location>
</feature>
<evidence type="ECO:0000313" key="8">
    <source>
        <dbReference type="Proteomes" id="UP000007013"/>
    </source>
</evidence>
<dbReference type="InterPro" id="IPR036388">
    <property type="entry name" value="WH-like_DNA-bd_sf"/>
</dbReference>
<dbReference type="InterPro" id="IPR039425">
    <property type="entry name" value="RNA_pol_sigma-70-like"/>
</dbReference>
<dbReference type="InterPro" id="IPR007627">
    <property type="entry name" value="RNA_pol_sigma70_r2"/>
</dbReference>
<evidence type="ECO:0000256" key="4">
    <source>
        <dbReference type="ARBA" id="ARBA00023163"/>
    </source>
</evidence>
<name>B1ZQA9_OPITP</name>
<dbReference type="PANTHER" id="PTHR43133:SF25">
    <property type="entry name" value="RNA POLYMERASE SIGMA FACTOR RFAY-RELATED"/>
    <property type="match status" value="1"/>
</dbReference>
<gene>
    <name evidence="7" type="ordered locus">Oter_0299</name>
</gene>
<dbReference type="InterPro" id="IPR014284">
    <property type="entry name" value="RNA_pol_sigma-70_dom"/>
</dbReference>
<dbReference type="AlphaFoldDB" id="B1ZQA9"/>